<dbReference type="PROSITE" id="PS51257">
    <property type="entry name" value="PROKAR_LIPOPROTEIN"/>
    <property type="match status" value="1"/>
</dbReference>
<reference evidence="1" key="1">
    <citation type="submission" date="2020-05" db="EMBL/GenBank/DDBJ databases">
        <authorList>
            <person name="Chiriac C."/>
            <person name="Salcher M."/>
            <person name="Ghai R."/>
            <person name="Kavagutti S V."/>
        </authorList>
    </citation>
    <scope>NUCLEOTIDE SEQUENCE</scope>
</reference>
<name>A0A6J7GBQ8_9ZZZZ</name>
<gene>
    <name evidence="1" type="ORF">UFOPK3610_00211</name>
</gene>
<proteinExistence type="predicted"/>
<sequence length="131" mass="13641">MKAACRCARTFLTGMLVLITGSGLVACASSTSEPNLSSLYPSQTSATDSEAVLVTVELLTHCGIDHALVRGKMFRATPYLSDGNGNPPKGWGNPMQTGVMSVAQDGTASFTSGVLVAHFVQAPDYIPPMCS</sequence>
<evidence type="ECO:0000313" key="1">
    <source>
        <dbReference type="EMBL" id="CAB4902465.1"/>
    </source>
</evidence>
<accession>A0A6J7GBQ8</accession>
<organism evidence="1">
    <name type="scientific">freshwater metagenome</name>
    <dbReference type="NCBI Taxonomy" id="449393"/>
    <lineage>
        <taxon>unclassified sequences</taxon>
        <taxon>metagenomes</taxon>
        <taxon>ecological metagenomes</taxon>
    </lineage>
</organism>
<dbReference type="AlphaFoldDB" id="A0A6J7GBQ8"/>
<dbReference type="EMBL" id="CAFBMR010000003">
    <property type="protein sequence ID" value="CAB4902465.1"/>
    <property type="molecule type" value="Genomic_DNA"/>
</dbReference>
<protein>
    <submittedName>
        <fullName evidence="1">Unannotated protein</fullName>
    </submittedName>
</protein>